<dbReference type="MEROPS" id="S66.001"/>
<dbReference type="PANTHER" id="PTHR30237:SF2">
    <property type="entry name" value="MUREIN TETRAPEPTIDE CARBOXYPEPTIDASE"/>
    <property type="match status" value="1"/>
</dbReference>
<accession>F2NJM1</accession>
<dbReference type="SUPFAM" id="SSF141986">
    <property type="entry name" value="LD-carboxypeptidase A C-terminal domain-like"/>
    <property type="match status" value="1"/>
</dbReference>
<proteinExistence type="inferred from homology"/>
<keyword evidence="4" id="KW-0378">Hydrolase</keyword>
<feature type="domain" description="LD-carboxypeptidase C-terminal" evidence="8">
    <location>
        <begin position="186"/>
        <end position="297"/>
    </location>
</feature>
<name>F2NJM1_DESAR</name>
<dbReference type="Gene3D" id="3.50.30.60">
    <property type="entry name" value="LD-carboxypeptidase A C-terminal domain-like"/>
    <property type="match status" value="1"/>
</dbReference>
<feature type="active site" description="Nucleophile" evidence="6">
    <location>
        <position position="123"/>
    </location>
</feature>
<evidence type="ECO:0000256" key="5">
    <source>
        <dbReference type="ARBA" id="ARBA00022825"/>
    </source>
</evidence>
<dbReference type="InterPro" id="IPR027478">
    <property type="entry name" value="LdcA_N"/>
</dbReference>
<dbReference type="GO" id="GO:0006508">
    <property type="term" value="P:proteolysis"/>
    <property type="evidence" value="ECO:0007669"/>
    <property type="project" value="UniProtKB-KW"/>
</dbReference>
<evidence type="ECO:0000256" key="3">
    <source>
        <dbReference type="ARBA" id="ARBA00022670"/>
    </source>
</evidence>
<dbReference type="SUPFAM" id="SSF52317">
    <property type="entry name" value="Class I glutamine amidotransferase-like"/>
    <property type="match status" value="1"/>
</dbReference>
<keyword evidence="5" id="KW-0720">Serine protease</keyword>
<dbReference type="CDD" id="cd07025">
    <property type="entry name" value="Peptidase_S66"/>
    <property type="match status" value="1"/>
</dbReference>
<keyword evidence="10" id="KW-1185">Reference proteome</keyword>
<feature type="domain" description="LD-carboxypeptidase N-terminal" evidence="7">
    <location>
        <begin position="28"/>
        <end position="143"/>
    </location>
</feature>
<evidence type="ECO:0000256" key="6">
    <source>
        <dbReference type="PIRSR" id="PIRSR028757-1"/>
    </source>
</evidence>
<evidence type="ECO:0000256" key="4">
    <source>
        <dbReference type="ARBA" id="ARBA00022801"/>
    </source>
</evidence>
<evidence type="ECO:0000256" key="2">
    <source>
        <dbReference type="ARBA" id="ARBA00022645"/>
    </source>
</evidence>
<evidence type="ECO:0000259" key="7">
    <source>
        <dbReference type="Pfam" id="PF02016"/>
    </source>
</evidence>
<dbReference type="AlphaFoldDB" id="F2NJM1"/>
<keyword evidence="3" id="KW-0645">Protease</keyword>
<feature type="active site" description="Charge relay system" evidence="6">
    <location>
        <position position="282"/>
    </location>
</feature>
<dbReference type="GO" id="GO:0004180">
    <property type="term" value="F:carboxypeptidase activity"/>
    <property type="evidence" value="ECO:0007669"/>
    <property type="project" value="UniProtKB-KW"/>
</dbReference>
<dbReference type="Pfam" id="PF02016">
    <property type="entry name" value="Peptidase_S66"/>
    <property type="match status" value="1"/>
</dbReference>
<feature type="active site" description="Charge relay system" evidence="6">
    <location>
        <position position="217"/>
    </location>
</feature>
<dbReference type="RefSeq" id="WP_013706785.1">
    <property type="nucleotide sequence ID" value="NC_015388.1"/>
</dbReference>
<dbReference type="STRING" id="880072.Desac_1837"/>
<dbReference type="InterPro" id="IPR003507">
    <property type="entry name" value="S66_fam"/>
</dbReference>
<dbReference type="InterPro" id="IPR040921">
    <property type="entry name" value="Peptidase_S66C"/>
</dbReference>
<dbReference type="Gene3D" id="3.40.50.10740">
    <property type="entry name" value="Class I glutamine amidotransferase-like"/>
    <property type="match status" value="1"/>
</dbReference>
<dbReference type="InterPro" id="IPR029062">
    <property type="entry name" value="Class_I_gatase-like"/>
</dbReference>
<evidence type="ECO:0000313" key="9">
    <source>
        <dbReference type="EMBL" id="AEB09676.1"/>
    </source>
</evidence>
<dbReference type="PANTHER" id="PTHR30237">
    <property type="entry name" value="MURAMOYLTETRAPEPTIDE CARBOXYPEPTIDASE"/>
    <property type="match status" value="1"/>
</dbReference>
<reference evidence="9 10" key="1">
    <citation type="journal article" date="2011" name="Stand. Genomic Sci.">
        <title>Complete genome sequence of the acetate-degrading sulfate reducer Desulfobacca acetoxidans type strain (ASRB2).</title>
        <authorList>
            <person name="Goker M."/>
            <person name="Teshima H."/>
            <person name="Lapidus A."/>
            <person name="Nolan M."/>
            <person name="Lucas S."/>
            <person name="Hammon N."/>
            <person name="Deshpande S."/>
            <person name="Cheng J.F."/>
            <person name="Tapia R."/>
            <person name="Han C."/>
            <person name="Goodwin L."/>
            <person name="Pitluck S."/>
            <person name="Huntemann M."/>
            <person name="Liolios K."/>
            <person name="Ivanova N."/>
            <person name="Pagani I."/>
            <person name="Mavromatis K."/>
            <person name="Ovchinikova G."/>
            <person name="Pati A."/>
            <person name="Chen A."/>
            <person name="Palaniappan K."/>
            <person name="Land M."/>
            <person name="Hauser L."/>
            <person name="Brambilla E.M."/>
            <person name="Rohde M."/>
            <person name="Spring S."/>
            <person name="Detter J.C."/>
            <person name="Woyke T."/>
            <person name="Bristow J."/>
            <person name="Eisen J.A."/>
            <person name="Markowitz V."/>
            <person name="Hugenholtz P."/>
            <person name="Kyrpides N.C."/>
            <person name="Klenk H.P."/>
        </authorList>
    </citation>
    <scope>NUCLEOTIDE SEQUENCE [LARGE SCALE GENOMIC DNA]</scope>
    <source>
        <strain evidence="10">ATCC 700848 / DSM 11109 / ASRB2</strain>
    </source>
</reference>
<evidence type="ECO:0000313" key="10">
    <source>
        <dbReference type="Proteomes" id="UP000000483"/>
    </source>
</evidence>
<dbReference type="Proteomes" id="UP000000483">
    <property type="component" value="Chromosome"/>
</dbReference>
<dbReference type="PIRSF" id="PIRSF028757">
    <property type="entry name" value="LD-carboxypeptidase"/>
    <property type="match status" value="1"/>
</dbReference>
<organism evidence="9 10">
    <name type="scientific">Desulfobacca acetoxidans (strain ATCC 700848 / DSM 11109 / ASRB2)</name>
    <dbReference type="NCBI Taxonomy" id="880072"/>
    <lineage>
        <taxon>Bacteria</taxon>
        <taxon>Pseudomonadati</taxon>
        <taxon>Thermodesulfobacteriota</taxon>
        <taxon>Desulfobaccia</taxon>
        <taxon>Desulfobaccales</taxon>
        <taxon>Desulfobaccaceae</taxon>
        <taxon>Desulfobacca</taxon>
    </lineage>
</organism>
<dbReference type="eggNOG" id="COG1619">
    <property type="taxonomic scope" value="Bacteria"/>
</dbReference>
<dbReference type="OrthoDB" id="9807329at2"/>
<sequence length="311" mass="33952">MTLHTSPESPNRLPIIWPAPLKPGDLLAVVAPASPVDPDLFTTGAAWLKKWGFRLSYGPEIFAPRPFRIEADLEVWRFLTQALANPEVRGIICARGGYGALRLLEHLDYGLLRANPKWIIGFSDITNLLCTMHQQGGIITFHGPTVAQLSELTEPAREQFYRLLTGDQIEVVCFRDLTVLWPGAARGPLIGGNLTTICHLLGTPFAPDLSESILFLEDHHEAPYRIDRMLQHLRLSGSLSRVRSMVLGSFTQCGDIQQLWDIFTAVGAALGIPILAGLPAGHQPDNFLLPIGAVAQVDSASAMVRLAIGSS</sequence>
<dbReference type="EMBL" id="CP002629">
    <property type="protein sequence ID" value="AEB09676.1"/>
    <property type="molecule type" value="Genomic_DNA"/>
</dbReference>
<evidence type="ECO:0000256" key="1">
    <source>
        <dbReference type="ARBA" id="ARBA00010233"/>
    </source>
</evidence>
<dbReference type="KEGG" id="dao:Desac_1837"/>
<dbReference type="Pfam" id="PF17676">
    <property type="entry name" value="Peptidase_S66C"/>
    <property type="match status" value="1"/>
</dbReference>
<gene>
    <name evidence="9" type="ordered locus">Desac_1837</name>
</gene>
<dbReference type="InterPro" id="IPR027461">
    <property type="entry name" value="Carboxypeptidase_A_C_sf"/>
</dbReference>
<dbReference type="InterPro" id="IPR040449">
    <property type="entry name" value="Peptidase_S66_N"/>
</dbReference>
<keyword evidence="2 9" id="KW-0121">Carboxypeptidase</keyword>
<protein>
    <submittedName>
        <fullName evidence="9">Peptidase U61 LD-carboxypeptidase A</fullName>
    </submittedName>
</protein>
<evidence type="ECO:0000259" key="8">
    <source>
        <dbReference type="Pfam" id="PF17676"/>
    </source>
</evidence>
<comment type="similarity">
    <text evidence="1">Belongs to the peptidase S66 family.</text>
</comment>
<dbReference type="HOGENOM" id="CLU_034346_3_1_7"/>
<reference evidence="10" key="2">
    <citation type="submission" date="2011-03" db="EMBL/GenBank/DDBJ databases">
        <title>The complete genome of Desulfobacca acetoxidans DSM 11109.</title>
        <authorList>
            <consortium name="US DOE Joint Genome Institute (JGI-PGF)"/>
            <person name="Lucas S."/>
            <person name="Copeland A."/>
            <person name="Lapidus A."/>
            <person name="Bruce D."/>
            <person name="Goodwin L."/>
            <person name="Pitluck S."/>
            <person name="Peters L."/>
            <person name="Kyrpides N."/>
            <person name="Mavromatis K."/>
            <person name="Ivanova N."/>
            <person name="Ovchinnikova G."/>
            <person name="Teshima H."/>
            <person name="Detter J.C."/>
            <person name="Han C."/>
            <person name="Land M."/>
            <person name="Hauser L."/>
            <person name="Markowitz V."/>
            <person name="Cheng J.-F."/>
            <person name="Hugenholtz P."/>
            <person name="Woyke T."/>
            <person name="Wu D."/>
            <person name="Spring S."/>
            <person name="Schueler E."/>
            <person name="Brambilla E."/>
            <person name="Klenk H.-P."/>
            <person name="Eisen J.A."/>
        </authorList>
    </citation>
    <scope>NUCLEOTIDE SEQUENCE [LARGE SCALE GENOMIC DNA]</scope>
    <source>
        <strain evidence="10">ATCC 700848 / DSM 11109 / ASRB2</strain>
    </source>
</reference>
<dbReference type="GO" id="GO:0008236">
    <property type="term" value="F:serine-type peptidase activity"/>
    <property type="evidence" value="ECO:0007669"/>
    <property type="project" value="UniProtKB-KW"/>
</dbReference>